<evidence type="ECO:0000313" key="11">
    <source>
        <dbReference type="EMBL" id="PWN33764.1"/>
    </source>
</evidence>
<feature type="domain" description="AWS" evidence="10">
    <location>
        <begin position="75"/>
        <end position="121"/>
    </location>
</feature>
<sequence>LQGTSRQRNTNHVSAFPLPTDFGYWVLTENKDFRLPYPISQEIDDIRLKMASKRKPPPYKHISSNRYVSRPKLPGEIMICQCPPTGTCDETCVNRQTQYLCHPKHCPCGERCTNVQFGKRKSIKTEVHYYGARGFGLRTKEPIAKGQFIDEYRGEVVDYNEMVRRVRDHYKDTGNYYLMIYDAPAGEMLDGGLKGNITRYANHSCDPNCGIQKWLVCGTDEQRAGEFQVALFASRDIAAGEELTYDYGWSAFSPKTVTGEAGEACHCGAANCSGVMGVRK</sequence>
<organism evidence="11 12">
    <name type="scientific">Meira miltonrushii</name>
    <dbReference type="NCBI Taxonomy" id="1280837"/>
    <lineage>
        <taxon>Eukaryota</taxon>
        <taxon>Fungi</taxon>
        <taxon>Dikarya</taxon>
        <taxon>Basidiomycota</taxon>
        <taxon>Ustilaginomycotina</taxon>
        <taxon>Exobasidiomycetes</taxon>
        <taxon>Exobasidiales</taxon>
        <taxon>Brachybasidiaceae</taxon>
        <taxon>Meira</taxon>
    </lineage>
</organism>
<keyword evidence="7" id="KW-0539">Nucleus</keyword>
<comment type="subcellular location">
    <subcellularLocation>
        <location evidence="2">Chromosome</location>
    </subcellularLocation>
    <subcellularLocation>
        <location evidence="1">Nucleus</location>
    </subcellularLocation>
</comment>
<dbReference type="GO" id="GO:0032259">
    <property type="term" value="P:methylation"/>
    <property type="evidence" value="ECO:0007669"/>
    <property type="project" value="UniProtKB-KW"/>
</dbReference>
<evidence type="ECO:0000256" key="1">
    <source>
        <dbReference type="ARBA" id="ARBA00004123"/>
    </source>
</evidence>
<dbReference type="GeneID" id="37017726"/>
<dbReference type="PROSITE" id="PS50868">
    <property type="entry name" value="POST_SET"/>
    <property type="match status" value="1"/>
</dbReference>
<dbReference type="GO" id="GO:0005634">
    <property type="term" value="C:nucleus"/>
    <property type="evidence" value="ECO:0007669"/>
    <property type="project" value="UniProtKB-SubCell"/>
</dbReference>
<dbReference type="GO" id="GO:0005694">
    <property type="term" value="C:chromosome"/>
    <property type="evidence" value="ECO:0007669"/>
    <property type="project" value="UniProtKB-SubCell"/>
</dbReference>
<dbReference type="RefSeq" id="XP_025354066.1">
    <property type="nucleotide sequence ID" value="XM_025495945.1"/>
</dbReference>
<dbReference type="EMBL" id="KZ819604">
    <property type="protein sequence ID" value="PWN33764.1"/>
    <property type="molecule type" value="Genomic_DNA"/>
</dbReference>
<feature type="domain" description="SET" evidence="8">
    <location>
        <begin position="115"/>
        <end position="248"/>
    </location>
</feature>
<dbReference type="SMART" id="SM00317">
    <property type="entry name" value="SET"/>
    <property type="match status" value="1"/>
</dbReference>
<dbReference type="SMART" id="SM00570">
    <property type="entry name" value="AWS"/>
    <property type="match status" value="1"/>
</dbReference>
<evidence type="ECO:0000256" key="6">
    <source>
        <dbReference type="ARBA" id="ARBA00022691"/>
    </source>
</evidence>
<dbReference type="InterPro" id="IPR001214">
    <property type="entry name" value="SET_dom"/>
</dbReference>
<dbReference type="PANTHER" id="PTHR22884">
    <property type="entry name" value="SET DOMAIN PROTEINS"/>
    <property type="match status" value="1"/>
</dbReference>
<dbReference type="AlphaFoldDB" id="A0A316V942"/>
<feature type="domain" description="Post-SET" evidence="9">
    <location>
        <begin position="261"/>
        <end position="277"/>
    </location>
</feature>
<dbReference type="InterPro" id="IPR003616">
    <property type="entry name" value="Post-SET_dom"/>
</dbReference>
<dbReference type="STRING" id="1280837.A0A316V942"/>
<dbReference type="Gene3D" id="2.170.270.10">
    <property type="entry name" value="SET domain"/>
    <property type="match status" value="1"/>
</dbReference>
<evidence type="ECO:0000256" key="5">
    <source>
        <dbReference type="ARBA" id="ARBA00022679"/>
    </source>
</evidence>
<feature type="non-terminal residue" evidence="11">
    <location>
        <position position="1"/>
    </location>
</feature>
<accession>A0A316V942</accession>
<dbReference type="Pfam" id="PF00856">
    <property type="entry name" value="SET"/>
    <property type="match status" value="1"/>
</dbReference>
<dbReference type="InterPro" id="IPR050777">
    <property type="entry name" value="SET2_Histone-Lys_MeTrsfase"/>
</dbReference>
<name>A0A316V942_9BASI</name>
<protein>
    <submittedName>
        <fullName evidence="11">SET domain-containing protein</fullName>
    </submittedName>
</protein>
<evidence type="ECO:0000256" key="2">
    <source>
        <dbReference type="ARBA" id="ARBA00004286"/>
    </source>
</evidence>
<evidence type="ECO:0000259" key="8">
    <source>
        <dbReference type="PROSITE" id="PS50280"/>
    </source>
</evidence>
<keyword evidence="6" id="KW-0949">S-adenosyl-L-methionine</keyword>
<evidence type="ECO:0000256" key="4">
    <source>
        <dbReference type="ARBA" id="ARBA00022603"/>
    </source>
</evidence>
<dbReference type="InterPro" id="IPR006560">
    <property type="entry name" value="AWS_dom"/>
</dbReference>
<dbReference type="Pfam" id="PF17907">
    <property type="entry name" value="AWS"/>
    <property type="match status" value="1"/>
</dbReference>
<dbReference type="GO" id="GO:0042054">
    <property type="term" value="F:histone methyltransferase activity"/>
    <property type="evidence" value="ECO:0007669"/>
    <property type="project" value="InterPro"/>
</dbReference>
<keyword evidence="4" id="KW-0489">Methyltransferase</keyword>
<feature type="non-terminal residue" evidence="11">
    <location>
        <position position="280"/>
    </location>
</feature>
<dbReference type="InParanoid" id="A0A316V942"/>
<evidence type="ECO:0000256" key="7">
    <source>
        <dbReference type="ARBA" id="ARBA00023242"/>
    </source>
</evidence>
<dbReference type="Proteomes" id="UP000245771">
    <property type="component" value="Unassembled WGS sequence"/>
</dbReference>
<dbReference type="SUPFAM" id="SSF82199">
    <property type="entry name" value="SET domain"/>
    <property type="match status" value="1"/>
</dbReference>
<evidence type="ECO:0000256" key="3">
    <source>
        <dbReference type="ARBA" id="ARBA00022454"/>
    </source>
</evidence>
<keyword evidence="12" id="KW-1185">Reference proteome</keyword>
<gene>
    <name evidence="11" type="ORF">FA14DRAFT_111499</name>
</gene>
<dbReference type="PROSITE" id="PS51215">
    <property type="entry name" value="AWS"/>
    <property type="match status" value="1"/>
</dbReference>
<dbReference type="PROSITE" id="PS50280">
    <property type="entry name" value="SET"/>
    <property type="match status" value="1"/>
</dbReference>
<dbReference type="InterPro" id="IPR046341">
    <property type="entry name" value="SET_dom_sf"/>
</dbReference>
<proteinExistence type="predicted"/>
<evidence type="ECO:0000259" key="9">
    <source>
        <dbReference type="PROSITE" id="PS50868"/>
    </source>
</evidence>
<keyword evidence="5" id="KW-0808">Transferase</keyword>
<dbReference type="OrthoDB" id="308383at2759"/>
<evidence type="ECO:0000259" key="10">
    <source>
        <dbReference type="PROSITE" id="PS51215"/>
    </source>
</evidence>
<keyword evidence="3" id="KW-0158">Chromosome</keyword>
<reference evidence="11 12" key="1">
    <citation type="journal article" date="2018" name="Mol. Biol. Evol.">
        <title>Broad Genomic Sampling Reveals a Smut Pathogenic Ancestry of the Fungal Clade Ustilaginomycotina.</title>
        <authorList>
            <person name="Kijpornyongpan T."/>
            <person name="Mondo S.J."/>
            <person name="Barry K."/>
            <person name="Sandor L."/>
            <person name="Lee J."/>
            <person name="Lipzen A."/>
            <person name="Pangilinan J."/>
            <person name="LaButti K."/>
            <person name="Hainaut M."/>
            <person name="Henrissat B."/>
            <person name="Grigoriev I.V."/>
            <person name="Spatafora J.W."/>
            <person name="Aime M.C."/>
        </authorList>
    </citation>
    <scope>NUCLEOTIDE SEQUENCE [LARGE SCALE GENOMIC DNA]</scope>
    <source>
        <strain evidence="11 12">MCA 3882</strain>
    </source>
</reference>
<evidence type="ECO:0000313" key="12">
    <source>
        <dbReference type="Proteomes" id="UP000245771"/>
    </source>
</evidence>